<reference evidence="4 5" key="1">
    <citation type="submission" date="2018-07" db="EMBL/GenBank/DDBJ databases">
        <title>Genomic Encyclopedia of Type Strains, Phase IV (KMG-IV): sequencing the most valuable type-strain genomes for metagenomic binning, comparative biology and taxonomic classification.</title>
        <authorList>
            <person name="Goeker M."/>
        </authorList>
    </citation>
    <scope>NUCLEOTIDE SEQUENCE [LARGE SCALE GENOMIC DNA]</scope>
    <source>
        <strain evidence="4 5">DSM 21634</strain>
    </source>
</reference>
<keyword evidence="5" id="KW-1185">Reference proteome</keyword>
<evidence type="ECO:0000256" key="1">
    <source>
        <dbReference type="SAM" id="MobiDB-lite"/>
    </source>
</evidence>
<evidence type="ECO:0000256" key="3">
    <source>
        <dbReference type="SAM" id="SignalP"/>
    </source>
</evidence>
<evidence type="ECO:0000313" key="4">
    <source>
        <dbReference type="EMBL" id="RCW66221.1"/>
    </source>
</evidence>
<dbReference type="RefSeq" id="WP_245965951.1">
    <property type="nucleotide sequence ID" value="NZ_QPJK01000011.1"/>
</dbReference>
<evidence type="ECO:0000313" key="5">
    <source>
        <dbReference type="Proteomes" id="UP000252884"/>
    </source>
</evidence>
<accession>A0A368XE19</accession>
<evidence type="ECO:0008006" key="6">
    <source>
        <dbReference type="Google" id="ProtNLM"/>
    </source>
</evidence>
<keyword evidence="2" id="KW-0472">Membrane</keyword>
<keyword evidence="3" id="KW-0732">Signal</keyword>
<feature type="signal peptide" evidence="3">
    <location>
        <begin position="1"/>
        <end position="17"/>
    </location>
</feature>
<dbReference type="AlphaFoldDB" id="A0A368XE19"/>
<gene>
    <name evidence="4" type="ORF">DES41_111179</name>
</gene>
<dbReference type="EMBL" id="QPJK01000011">
    <property type="protein sequence ID" value="RCW66221.1"/>
    <property type="molecule type" value="Genomic_DNA"/>
</dbReference>
<feature type="chain" id="PRO_5016712638" description="Transglycosylase SLT domain-containing protein" evidence="3">
    <location>
        <begin position="18"/>
        <end position="293"/>
    </location>
</feature>
<feature type="compositionally biased region" description="Pro residues" evidence="1">
    <location>
        <begin position="174"/>
        <end position="183"/>
    </location>
</feature>
<name>A0A368XE19_9BURK</name>
<keyword evidence="2" id="KW-0812">Transmembrane</keyword>
<keyword evidence="2" id="KW-1133">Transmembrane helix</keyword>
<organism evidence="4 5">
    <name type="scientific">Pseudorhodoferax soli</name>
    <dbReference type="NCBI Taxonomy" id="545864"/>
    <lineage>
        <taxon>Bacteria</taxon>
        <taxon>Pseudomonadati</taxon>
        <taxon>Pseudomonadota</taxon>
        <taxon>Betaproteobacteria</taxon>
        <taxon>Burkholderiales</taxon>
        <taxon>Comamonadaceae</taxon>
    </lineage>
</organism>
<protein>
    <recommendedName>
        <fullName evidence="6">Transglycosylase SLT domain-containing protein</fullName>
    </recommendedName>
</protein>
<evidence type="ECO:0000256" key="2">
    <source>
        <dbReference type="SAM" id="Phobius"/>
    </source>
</evidence>
<comment type="caution">
    <text evidence="4">The sequence shown here is derived from an EMBL/GenBank/DDBJ whole genome shotgun (WGS) entry which is preliminary data.</text>
</comment>
<sequence>MLAMLLPLMAWAVTVTAEQIMAAVRAAPNATQWLRDNAAAVANLAIRVESSGNTEAYNGSCCYGVLQMNQTNIQAYTNLTPEQYRQSSLQTQVDAWVRLTVDALRARAPRTLAGMGTFDGRAADAHLVLACVQLGIGNCQRMINSGSCSGFADSNGTTICSMADRLAGVTPNPGTGPIPPNPGTPGNGTGGGTVSAPVPVYVPSCIQDGYGGCVSITQAIDQGFAQGSGASMTDMKRLIYAIVATSMALVLLSSSRKTWRLFSKGRIPAASLLVSWKGAAVAMTVLLVILTML</sequence>
<proteinExistence type="predicted"/>
<feature type="transmembrane region" description="Helical" evidence="2">
    <location>
        <begin position="267"/>
        <end position="290"/>
    </location>
</feature>
<feature type="region of interest" description="Disordered" evidence="1">
    <location>
        <begin position="172"/>
        <end position="192"/>
    </location>
</feature>
<dbReference type="Proteomes" id="UP000252884">
    <property type="component" value="Unassembled WGS sequence"/>
</dbReference>
<feature type="transmembrane region" description="Helical" evidence="2">
    <location>
        <begin position="238"/>
        <end position="255"/>
    </location>
</feature>